<evidence type="ECO:0000313" key="1">
    <source>
        <dbReference type="EMBL" id="CAG9932070.1"/>
    </source>
</evidence>
<proteinExistence type="predicted"/>
<protein>
    <submittedName>
        <fullName evidence="1">Uncharacterized protein</fullName>
    </submittedName>
</protein>
<organism evidence="1 2">
    <name type="scientific">Candidatus Nitrotoga arctica</name>
    <dbReference type="NCBI Taxonomy" id="453162"/>
    <lineage>
        <taxon>Bacteria</taxon>
        <taxon>Pseudomonadati</taxon>
        <taxon>Pseudomonadota</taxon>
        <taxon>Betaproteobacteria</taxon>
        <taxon>Nitrosomonadales</taxon>
        <taxon>Gallionellaceae</taxon>
        <taxon>Candidatus Nitrotoga</taxon>
    </lineage>
</organism>
<dbReference type="EMBL" id="OU912926">
    <property type="protein sequence ID" value="CAG9932070.1"/>
    <property type="molecule type" value="Genomic_DNA"/>
</dbReference>
<accession>A0ABM8YX18</accession>
<dbReference type="Proteomes" id="UP000839052">
    <property type="component" value="Chromosome"/>
</dbReference>
<dbReference type="RefSeq" id="WP_239796070.1">
    <property type="nucleotide sequence ID" value="NZ_OU912926.1"/>
</dbReference>
<evidence type="ECO:0000313" key="2">
    <source>
        <dbReference type="Proteomes" id="UP000839052"/>
    </source>
</evidence>
<keyword evidence="2" id="KW-1185">Reference proteome</keyword>
<reference evidence="1 2" key="1">
    <citation type="submission" date="2021-10" db="EMBL/GenBank/DDBJ databases">
        <authorList>
            <person name="Koch H."/>
        </authorList>
    </citation>
    <scope>NUCLEOTIDE SEQUENCE [LARGE SCALE GENOMIC DNA]</scope>
    <source>
        <strain evidence="1">6680</strain>
    </source>
</reference>
<sequence>MLLASALTEREALDEVRVGDMVCRALCFIARKGSATPQDRLEMSYIMTAIDPSGRCALINAASFGLGPAIGLNIAVGGTHYLKDNGGEPS</sequence>
<name>A0ABM8YX18_9PROT</name>
<gene>
    <name evidence="1" type="ORF">NTG6680_0817</name>
</gene>